<feature type="domain" description="Domain of unknown function at the cortex 1" evidence="2">
    <location>
        <begin position="7"/>
        <end position="261"/>
    </location>
</feature>
<reference evidence="4" key="1">
    <citation type="submission" date="2016-09" db="EMBL/GenBank/DDBJ databases">
        <authorList>
            <person name="Jeantristanb JTB J.-T."/>
            <person name="Ricardo R."/>
        </authorList>
    </citation>
    <scope>NUCLEOTIDE SEQUENCE [LARGE SCALE GENOMIC DNA]</scope>
</reference>
<proteinExistence type="predicted"/>
<sequence>MTPRIICKAGPSIHDLKPVAVNGAPIEIKAAGFEGKVSVRLSNFHGTAPGGGEAPSKPSTEYTTPTDTMSISFCGRFNEGSLNADDVLWGNQWEHPIRDYLPYGTAAALKIAPLIDPALTHDIYADRPWALSPLLATMQHIHAEETDSSSSIPDYTPGPVTEDISILFENEADATKLHGKPDQRRKWMANAEHRKLVKLNKKHVLTCDFSNGFIDFANLSLKLPGGLKFSLEKYWDGQPVTFVCRRRESIDHVYFVITFELEGDKRAQPSHDEVEKKQEQPTSDEVVEAVDELGVD</sequence>
<dbReference type="OrthoDB" id="2119945at2759"/>
<dbReference type="Proteomes" id="UP000198372">
    <property type="component" value="Unassembled WGS sequence"/>
</dbReference>
<dbReference type="EMBL" id="FMSP01000002">
    <property type="protein sequence ID" value="SCV67791.1"/>
    <property type="molecule type" value="Genomic_DNA"/>
</dbReference>
<evidence type="ECO:0000259" key="2">
    <source>
        <dbReference type="Pfam" id="PF08588"/>
    </source>
</evidence>
<evidence type="ECO:0000313" key="3">
    <source>
        <dbReference type="EMBL" id="SCV67791.1"/>
    </source>
</evidence>
<accession>A0A238F6U2</accession>
<feature type="region of interest" description="Disordered" evidence="1">
    <location>
        <begin position="266"/>
        <end position="286"/>
    </location>
</feature>
<dbReference type="InterPro" id="IPR013897">
    <property type="entry name" value="Duc1"/>
</dbReference>
<feature type="region of interest" description="Disordered" evidence="1">
    <location>
        <begin position="44"/>
        <end position="65"/>
    </location>
</feature>
<dbReference type="Pfam" id="PF08588">
    <property type="entry name" value="Duc1"/>
    <property type="match status" value="1"/>
</dbReference>
<dbReference type="PANTHER" id="PTHR34826:SF2">
    <property type="entry name" value="UPF0590 PROTEIN C409.17C"/>
    <property type="match status" value="1"/>
</dbReference>
<keyword evidence="4" id="KW-1185">Reference proteome</keyword>
<dbReference type="AlphaFoldDB" id="A0A238F6U2"/>
<dbReference type="STRING" id="269621.A0A238F6U2"/>
<organism evidence="3 4">
    <name type="scientific">Microbotryum intermedium</name>
    <dbReference type="NCBI Taxonomy" id="269621"/>
    <lineage>
        <taxon>Eukaryota</taxon>
        <taxon>Fungi</taxon>
        <taxon>Dikarya</taxon>
        <taxon>Basidiomycota</taxon>
        <taxon>Pucciniomycotina</taxon>
        <taxon>Microbotryomycetes</taxon>
        <taxon>Microbotryales</taxon>
        <taxon>Microbotryaceae</taxon>
        <taxon>Microbotryum</taxon>
    </lineage>
</organism>
<dbReference type="PANTHER" id="PTHR34826">
    <property type="entry name" value="UPF0590 PROTEIN C409.17C"/>
    <property type="match status" value="1"/>
</dbReference>
<feature type="compositionally biased region" description="Basic and acidic residues" evidence="1">
    <location>
        <begin position="266"/>
        <end position="279"/>
    </location>
</feature>
<evidence type="ECO:0000313" key="4">
    <source>
        <dbReference type="Proteomes" id="UP000198372"/>
    </source>
</evidence>
<name>A0A238F6U2_9BASI</name>
<protein>
    <submittedName>
        <fullName evidence="3">BQ2448_5402 protein</fullName>
    </submittedName>
</protein>
<gene>
    <name evidence="3" type="ORF">BQ2448_5402</name>
</gene>
<evidence type="ECO:0000256" key="1">
    <source>
        <dbReference type="SAM" id="MobiDB-lite"/>
    </source>
</evidence>